<dbReference type="SUPFAM" id="SSF52540">
    <property type="entry name" value="P-loop containing nucleoside triphosphate hydrolases"/>
    <property type="match status" value="1"/>
</dbReference>
<proteinExistence type="predicted"/>
<feature type="domain" description="Clp1 C-terminal" evidence="6">
    <location>
        <begin position="326"/>
        <end position="438"/>
    </location>
</feature>
<evidence type="ECO:0000259" key="7">
    <source>
        <dbReference type="Pfam" id="PF16573"/>
    </source>
</evidence>
<evidence type="ECO:0000256" key="5">
    <source>
        <dbReference type="ARBA" id="ARBA00023242"/>
    </source>
</evidence>
<dbReference type="GO" id="GO:0031124">
    <property type="term" value="P:mRNA 3'-end processing"/>
    <property type="evidence" value="ECO:0007669"/>
    <property type="project" value="InterPro"/>
</dbReference>
<dbReference type="GO" id="GO:0051731">
    <property type="term" value="F:polynucleotide 5'-hydroxyl-kinase activity"/>
    <property type="evidence" value="ECO:0007669"/>
    <property type="project" value="InterPro"/>
</dbReference>
<name>R7QJX8_CHOCR</name>
<evidence type="ECO:0000313" key="10">
    <source>
        <dbReference type="Proteomes" id="UP000012073"/>
    </source>
</evidence>
<evidence type="ECO:0000259" key="8">
    <source>
        <dbReference type="Pfam" id="PF16575"/>
    </source>
</evidence>
<keyword evidence="5" id="KW-0539">Nucleus</keyword>
<sequence length="438" mass="46449">MSAPTIGEPGNTVEGISTPRKFTLPAEHELRFEIPFDNASDINLTLEHGSAEVFGIELALNRPYTLPPGLNAAAFTWLGATLSLAAPSNVMAYTAGDTPMPHYISAHSILQSRRNLAMSAGIPGPRVMVVGPRDCGKTTLVKLLATYCVKVNTSVIVVDLDPSGCGAAGVVPGAVSLSVVKHLDLESGGLVHDKRTSVMVGHVSPRQNSLVSGKIFDTMGQILDRFLSKRDMSPSAGCIIDTSGDIDGPDGPSCVISAVKAVKADVVFVLGAERLYASVNTEFEDSTIETVLLSKSGGVVSHDDSSRMAMRSRQIKHYFYGADNRLSPFSTVLNFSEITVLKVGGVVAVVPDSVLPIGAQSSLDPLKPSRITTLSETLHKVLGVSQASKEEQVLTSPVYGYVHVVKIDSDRNTLTVLAPSPGRIPSNFLLSGDTKWIE</sequence>
<dbReference type="Proteomes" id="UP000012073">
    <property type="component" value="Unassembled WGS sequence"/>
</dbReference>
<feature type="domain" description="Clp1 P-loop" evidence="8">
    <location>
        <begin position="131"/>
        <end position="321"/>
    </location>
</feature>
<keyword evidence="2" id="KW-0507">mRNA processing</keyword>
<dbReference type="InterPro" id="IPR032319">
    <property type="entry name" value="CLP1_P"/>
</dbReference>
<protein>
    <submittedName>
        <fullName evidence="9">Pre-mRNA cleavage complex II protein Clp1, putative</fullName>
    </submittedName>
</protein>
<comment type="subcellular location">
    <subcellularLocation>
        <location evidence="1">Nucleus</location>
    </subcellularLocation>
</comment>
<keyword evidence="3" id="KW-0547">Nucleotide-binding</keyword>
<dbReference type="AlphaFoldDB" id="R7QJX8"/>
<dbReference type="InterPro" id="IPR010655">
    <property type="entry name" value="Clp1_C"/>
</dbReference>
<dbReference type="GO" id="GO:0005634">
    <property type="term" value="C:nucleus"/>
    <property type="evidence" value="ECO:0007669"/>
    <property type="project" value="UniProtKB-SubCell"/>
</dbReference>
<dbReference type="Gene3D" id="2.60.120.1030">
    <property type="entry name" value="Clp1, DNA binding domain"/>
    <property type="match status" value="1"/>
</dbReference>
<gene>
    <name evidence="9" type="ORF">CHC_T00010077001</name>
</gene>
<dbReference type="Pfam" id="PF16575">
    <property type="entry name" value="CLP1_P"/>
    <property type="match status" value="1"/>
</dbReference>
<evidence type="ECO:0000256" key="1">
    <source>
        <dbReference type="ARBA" id="ARBA00004123"/>
    </source>
</evidence>
<dbReference type="OrthoDB" id="258143at2759"/>
<feature type="domain" description="Clp1 N-terminal" evidence="7">
    <location>
        <begin position="23"/>
        <end position="116"/>
    </location>
</feature>
<dbReference type="Gene3D" id="2.40.30.330">
    <property type="entry name" value="Pre-mRNA cleavage complex subunit Clp1, C-terminal domain"/>
    <property type="match status" value="1"/>
</dbReference>
<dbReference type="EMBL" id="HG001864">
    <property type="protein sequence ID" value="CDF37720.1"/>
    <property type="molecule type" value="Genomic_DNA"/>
</dbReference>
<dbReference type="GO" id="GO:0006388">
    <property type="term" value="P:tRNA splicing, via endonucleolytic cleavage and ligation"/>
    <property type="evidence" value="ECO:0007669"/>
    <property type="project" value="TreeGrafter"/>
</dbReference>
<evidence type="ECO:0000256" key="4">
    <source>
        <dbReference type="ARBA" id="ARBA00022840"/>
    </source>
</evidence>
<evidence type="ECO:0000259" key="6">
    <source>
        <dbReference type="Pfam" id="PF06807"/>
    </source>
</evidence>
<dbReference type="Pfam" id="PF06807">
    <property type="entry name" value="Clp1"/>
    <property type="match status" value="1"/>
</dbReference>
<dbReference type="InterPro" id="IPR032324">
    <property type="entry name" value="Clp1_N"/>
</dbReference>
<dbReference type="Pfam" id="PF16573">
    <property type="entry name" value="CLP1_N"/>
    <property type="match status" value="1"/>
</dbReference>
<dbReference type="RefSeq" id="XP_005717591.1">
    <property type="nucleotide sequence ID" value="XM_005717534.1"/>
</dbReference>
<dbReference type="InterPro" id="IPR045116">
    <property type="entry name" value="Clp1/Grc3"/>
</dbReference>
<dbReference type="GeneID" id="17325306"/>
<dbReference type="InterPro" id="IPR027417">
    <property type="entry name" value="P-loop_NTPase"/>
</dbReference>
<evidence type="ECO:0000256" key="3">
    <source>
        <dbReference type="ARBA" id="ARBA00022741"/>
    </source>
</evidence>
<dbReference type="PANTHER" id="PTHR12755">
    <property type="entry name" value="CLEAVAGE/POLYADENYLATION FACTOR IA SUBUNIT CLP1P"/>
    <property type="match status" value="1"/>
</dbReference>
<accession>R7QJX8</accession>
<dbReference type="InterPro" id="IPR038239">
    <property type="entry name" value="Clp1_N_sf"/>
</dbReference>
<organism evidence="9 10">
    <name type="scientific">Chondrus crispus</name>
    <name type="common">Carrageen Irish moss</name>
    <name type="synonym">Polymorpha crispa</name>
    <dbReference type="NCBI Taxonomy" id="2769"/>
    <lineage>
        <taxon>Eukaryota</taxon>
        <taxon>Rhodophyta</taxon>
        <taxon>Florideophyceae</taxon>
        <taxon>Rhodymeniophycidae</taxon>
        <taxon>Gigartinales</taxon>
        <taxon>Gigartinaceae</taxon>
        <taxon>Chondrus</taxon>
    </lineage>
</organism>
<dbReference type="GO" id="GO:0005524">
    <property type="term" value="F:ATP binding"/>
    <property type="evidence" value="ECO:0007669"/>
    <property type="project" value="UniProtKB-KW"/>
</dbReference>
<dbReference type="InterPro" id="IPR038238">
    <property type="entry name" value="Clp1_C_sf"/>
</dbReference>
<dbReference type="STRING" id="2769.R7QJX8"/>
<dbReference type="Gramene" id="CDF37720">
    <property type="protein sequence ID" value="CDF37720"/>
    <property type="gene ID" value="CHC_T00010077001"/>
</dbReference>
<dbReference type="KEGG" id="ccp:CHC_T00010077001"/>
<reference evidence="10" key="1">
    <citation type="journal article" date="2013" name="Proc. Natl. Acad. Sci. U.S.A.">
        <title>Genome structure and metabolic features in the red seaweed Chondrus crispus shed light on evolution of the Archaeplastida.</title>
        <authorList>
            <person name="Collen J."/>
            <person name="Porcel B."/>
            <person name="Carre W."/>
            <person name="Ball S.G."/>
            <person name="Chaparro C."/>
            <person name="Tonon T."/>
            <person name="Barbeyron T."/>
            <person name="Michel G."/>
            <person name="Noel B."/>
            <person name="Valentin K."/>
            <person name="Elias M."/>
            <person name="Artiguenave F."/>
            <person name="Arun A."/>
            <person name="Aury J.M."/>
            <person name="Barbosa-Neto J.F."/>
            <person name="Bothwell J.H."/>
            <person name="Bouget F.Y."/>
            <person name="Brillet L."/>
            <person name="Cabello-Hurtado F."/>
            <person name="Capella-Gutierrez S."/>
            <person name="Charrier B."/>
            <person name="Cladiere L."/>
            <person name="Cock J.M."/>
            <person name="Coelho S.M."/>
            <person name="Colleoni C."/>
            <person name="Czjzek M."/>
            <person name="Da Silva C."/>
            <person name="Delage L."/>
            <person name="Denoeud F."/>
            <person name="Deschamps P."/>
            <person name="Dittami S.M."/>
            <person name="Gabaldon T."/>
            <person name="Gachon C.M."/>
            <person name="Groisillier A."/>
            <person name="Herve C."/>
            <person name="Jabbari K."/>
            <person name="Katinka M."/>
            <person name="Kloareg B."/>
            <person name="Kowalczyk N."/>
            <person name="Labadie K."/>
            <person name="Leblanc C."/>
            <person name="Lopez P.J."/>
            <person name="McLachlan D.H."/>
            <person name="Meslet-Cladiere L."/>
            <person name="Moustafa A."/>
            <person name="Nehr Z."/>
            <person name="Nyvall Collen P."/>
            <person name="Panaud O."/>
            <person name="Partensky F."/>
            <person name="Poulain J."/>
            <person name="Rensing S.A."/>
            <person name="Rousvoal S."/>
            <person name="Samson G."/>
            <person name="Symeonidi A."/>
            <person name="Weissenbach J."/>
            <person name="Zambounis A."/>
            <person name="Wincker P."/>
            <person name="Boyen C."/>
        </authorList>
    </citation>
    <scope>NUCLEOTIDE SEQUENCE [LARGE SCALE GENOMIC DNA]</scope>
    <source>
        <strain evidence="10">cv. Stackhouse</strain>
    </source>
</reference>
<keyword evidence="4" id="KW-0067">ATP-binding</keyword>
<dbReference type="OMA" id="VQYVNCH"/>
<evidence type="ECO:0000313" key="9">
    <source>
        <dbReference type="EMBL" id="CDF37720.1"/>
    </source>
</evidence>
<evidence type="ECO:0000256" key="2">
    <source>
        <dbReference type="ARBA" id="ARBA00022664"/>
    </source>
</evidence>
<dbReference type="FunFam" id="2.40.30.330:FF:000002">
    <property type="entry name" value="Protein CLP1 homolog"/>
    <property type="match status" value="1"/>
</dbReference>
<dbReference type="Gene3D" id="3.40.50.300">
    <property type="entry name" value="P-loop containing nucleotide triphosphate hydrolases"/>
    <property type="match status" value="1"/>
</dbReference>
<dbReference type="PANTHER" id="PTHR12755:SF6">
    <property type="entry name" value="POLYRIBONUCLEOTIDE 5'-HYDROXYL-KINASE CLP1"/>
    <property type="match status" value="1"/>
</dbReference>
<keyword evidence="10" id="KW-1185">Reference proteome</keyword>